<comment type="caution">
    <text evidence="1">The sequence shown here is derived from an EMBL/GenBank/DDBJ whole genome shotgun (WGS) entry which is preliminary data.</text>
</comment>
<dbReference type="Proteomes" id="UP000647339">
    <property type="component" value="Unassembled WGS sequence"/>
</dbReference>
<accession>A0ABQ1UYR8</accession>
<keyword evidence="2" id="KW-1185">Reference proteome</keyword>
<dbReference type="RefSeq" id="WP_137401656.1">
    <property type="nucleotide sequence ID" value="NZ_BMIU01000006.1"/>
</dbReference>
<gene>
    <name evidence="1" type="ORF">GCM10011339_15720</name>
</gene>
<organism evidence="1 2">
    <name type="scientific">Echinicola rosea</name>
    <dbReference type="NCBI Taxonomy" id="1807691"/>
    <lineage>
        <taxon>Bacteria</taxon>
        <taxon>Pseudomonadati</taxon>
        <taxon>Bacteroidota</taxon>
        <taxon>Cytophagia</taxon>
        <taxon>Cytophagales</taxon>
        <taxon>Cyclobacteriaceae</taxon>
        <taxon>Echinicola</taxon>
    </lineage>
</organism>
<evidence type="ECO:0000313" key="1">
    <source>
        <dbReference type="EMBL" id="GGF28364.1"/>
    </source>
</evidence>
<sequence length="124" mass="13900">MIDFDFAPESYFDGTGPSALLAKLSYPESQWGEEISIYAVPLDGKIYYEVVDFYGNDFAVNPERSDHPLNLQEFIVLIETLEVIDQGAKGDMNLTLSGIPEAKSNVYPALGAYFMEKRKNFGML</sequence>
<protein>
    <recommendedName>
        <fullName evidence="3">UDP-glucuronosyltransferase</fullName>
    </recommendedName>
</protein>
<reference evidence="2" key="1">
    <citation type="journal article" date="2019" name="Int. J. Syst. Evol. Microbiol.">
        <title>The Global Catalogue of Microorganisms (GCM) 10K type strain sequencing project: providing services to taxonomists for standard genome sequencing and annotation.</title>
        <authorList>
            <consortium name="The Broad Institute Genomics Platform"/>
            <consortium name="The Broad Institute Genome Sequencing Center for Infectious Disease"/>
            <person name="Wu L."/>
            <person name="Ma J."/>
        </authorList>
    </citation>
    <scope>NUCLEOTIDE SEQUENCE [LARGE SCALE GENOMIC DNA]</scope>
    <source>
        <strain evidence="2">CGMCC 1.15407</strain>
    </source>
</reference>
<evidence type="ECO:0000313" key="2">
    <source>
        <dbReference type="Proteomes" id="UP000647339"/>
    </source>
</evidence>
<name>A0ABQ1UYR8_9BACT</name>
<evidence type="ECO:0008006" key="3">
    <source>
        <dbReference type="Google" id="ProtNLM"/>
    </source>
</evidence>
<proteinExistence type="predicted"/>
<dbReference type="EMBL" id="BMIU01000006">
    <property type="protein sequence ID" value="GGF28364.1"/>
    <property type="molecule type" value="Genomic_DNA"/>
</dbReference>